<proteinExistence type="predicted"/>
<gene>
    <name evidence="1" type="ORF">E5329_21905</name>
</gene>
<keyword evidence="2" id="KW-1185">Reference proteome</keyword>
<evidence type="ECO:0000313" key="2">
    <source>
        <dbReference type="Proteomes" id="UP000304953"/>
    </source>
</evidence>
<dbReference type="Proteomes" id="UP000304953">
    <property type="component" value="Unassembled WGS sequence"/>
</dbReference>
<dbReference type="EMBL" id="SRYA01000063">
    <property type="protein sequence ID" value="TGY91273.1"/>
    <property type="molecule type" value="Genomic_DNA"/>
</dbReference>
<accession>A0AC61RRW7</accession>
<organism evidence="1 2">
    <name type="scientific">Petralouisia muris</name>
    <dbReference type="NCBI Taxonomy" id="3032872"/>
    <lineage>
        <taxon>Bacteria</taxon>
        <taxon>Bacillati</taxon>
        <taxon>Bacillota</taxon>
        <taxon>Clostridia</taxon>
        <taxon>Lachnospirales</taxon>
        <taxon>Lachnospiraceae</taxon>
        <taxon>Petralouisia</taxon>
    </lineage>
</organism>
<name>A0AC61RRW7_9FIRM</name>
<evidence type="ECO:0000313" key="1">
    <source>
        <dbReference type="EMBL" id="TGY91273.1"/>
    </source>
</evidence>
<comment type="caution">
    <text evidence="1">The sequence shown here is derived from an EMBL/GenBank/DDBJ whole genome shotgun (WGS) entry which is preliminary data.</text>
</comment>
<protein>
    <submittedName>
        <fullName evidence="1">Uncharacterized protein</fullName>
    </submittedName>
</protein>
<reference evidence="1" key="1">
    <citation type="submission" date="2019-04" db="EMBL/GenBank/DDBJ databases">
        <title>Microbes associate with the intestines of laboratory mice.</title>
        <authorList>
            <person name="Navarre W."/>
            <person name="Wong E."/>
            <person name="Huang K."/>
            <person name="Tropini C."/>
            <person name="Ng K."/>
            <person name="Yu B."/>
        </authorList>
    </citation>
    <scope>NUCLEOTIDE SEQUENCE</scope>
    <source>
        <strain evidence="1">NM01_1-7b</strain>
    </source>
</reference>
<sequence length="287" mass="33071">METVRYIRQLMIMKTMSVRTYSLLLIQGFVMYVYVKPAVRFSQAVMYPLSPWGFPFILSNIYFLFLFLLEIIYYFSNVPFMQYANMYQIIRIGRKKWAAGHMVSIFFQSFLIMAVNFGFSVLWMGKNCQWGTEWGKALHTLALTNAQQYYGLLFHISYDSLQQYSPVELLGYTMLIGTLTISFLGLFMFMFSIVWSRTAAVVGAVVMTAGIYLVENIHPLLSQKAAMFFPACWLRTANIGVKVHGSSLMPPMSYILAALVIGLALMCGIIIWRVGKIEFQWQKEDEM</sequence>